<sequence>MVGAVMNAARMGSRRARLVLSLAISAWALAGCTSPLGLAAAGADVVTLNATKKTIGDHIVSAATGRDCSILSFEKDGDYCPDKVEIDRSRLYCYRTLADVECHHIPDPYRNGNTALASPPPDVRTLPRKRSWFDDATPYTANNGS</sequence>
<organism evidence="2 3">
    <name type="scientific">Azospirillum oryzae</name>
    <dbReference type="NCBI Taxonomy" id="286727"/>
    <lineage>
        <taxon>Bacteria</taxon>
        <taxon>Pseudomonadati</taxon>
        <taxon>Pseudomonadota</taxon>
        <taxon>Alphaproteobacteria</taxon>
        <taxon>Rhodospirillales</taxon>
        <taxon>Azospirillaceae</taxon>
        <taxon>Azospirillum</taxon>
    </lineage>
</organism>
<dbReference type="STRING" id="286727.SAMN02982917_5146"/>
<evidence type="ECO:0000256" key="1">
    <source>
        <dbReference type="SAM" id="SignalP"/>
    </source>
</evidence>
<gene>
    <name evidence="2" type="ORF">SAMN02982917_5146</name>
</gene>
<feature type="chain" id="PRO_5012281784" description="Lipoprotein" evidence="1">
    <location>
        <begin position="31"/>
        <end position="145"/>
    </location>
</feature>
<reference evidence="2 3" key="1">
    <citation type="submission" date="2017-04" db="EMBL/GenBank/DDBJ databases">
        <authorList>
            <person name="Afonso C.L."/>
            <person name="Miller P.J."/>
            <person name="Scott M.A."/>
            <person name="Spackman E."/>
            <person name="Goraichik I."/>
            <person name="Dimitrov K.M."/>
            <person name="Suarez D.L."/>
            <person name="Swayne D.E."/>
        </authorList>
    </citation>
    <scope>NUCLEOTIDE SEQUENCE [LARGE SCALE GENOMIC DNA]</scope>
    <source>
        <strain evidence="2 3">A2P</strain>
    </source>
</reference>
<feature type="signal peptide" evidence="1">
    <location>
        <begin position="1"/>
        <end position="30"/>
    </location>
</feature>
<dbReference type="Proteomes" id="UP000192936">
    <property type="component" value="Unassembled WGS sequence"/>
</dbReference>
<dbReference type="AlphaFoldDB" id="A0A1X7H7D2"/>
<dbReference type="EMBL" id="FXAK01000007">
    <property type="protein sequence ID" value="SMF81057.1"/>
    <property type="molecule type" value="Genomic_DNA"/>
</dbReference>
<evidence type="ECO:0000313" key="3">
    <source>
        <dbReference type="Proteomes" id="UP000192936"/>
    </source>
</evidence>
<protein>
    <recommendedName>
        <fullName evidence="4">Lipoprotein</fullName>
    </recommendedName>
</protein>
<name>A0A1X7H7D2_9PROT</name>
<proteinExistence type="predicted"/>
<keyword evidence="1" id="KW-0732">Signal</keyword>
<evidence type="ECO:0000313" key="2">
    <source>
        <dbReference type="EMBL" id="SMF81057.1"/>
    </source>
</evidence>
<evidence type="ECO:0008006" key="4">
    <source>
        <dbReference type="Google" id="ProtNLM"/>
    </source>
</evidence>
<accession>A0A1X7H7D2</accession>